<keyword evidence="4 11" id="KW-0479">Metal-binding</keyword>
<feature type="transmembrane region" description="Helical" evidence="11">
    <location>
        <begin position="7"/>
        <end position="28"/>
    </location>
</feature>
<dbReference type="SUPFAM" id="SSF140990">
    <property type="entry name" value="FtsH protease domain-like"/>
    <property type="match status" value="1"/>
</dbReference>
<evidence type="ECO:0000256" key="9">
    <source>
        <dbReference type="ARBA" id="ARBA00023049"/>
    </source>
</evidence>
<dbReference type="EMBL" id="AP025516">
    <property type="protein sequence ID" value="BDD87975.1"/>
    <property type="molecule type" value="Genomic_DNA"/>
</dbReference>
<evidence type="ECO:0000256" key="11">
    <source>
        <dbReference type="HAMAP-Rule" id="MF_01458"/>
    </source>
</evidence>
<comment type="function">
    <text evidence="11">Acts as a processive, ATP-dependent zinc metallopeptidase for both cytoplasmic and membrane proteins. Plays a role in the quality control of integral membrane proteins.</text>
</comment>
<proteinExistence type="inferred from homology"/>
<dbReference type="EC" id="3.4.24.-" evidence="11"/>
<dbReference type="SMART" id="SM00382">
    <property type="entry name" value="AAA"/>
    <property type="match status" value="1"/>
</dbReference>
<keyword evidence="15" id="KW-1185">Reference proteome</keyword>
<evidence type="ECO:0000256" key="12">
    <source>
        <dbReference type="RuleBase" id="RU003651"/>
    </source>
</evidence>
<dbReference type="InterPro" id="IPR003593">
    <property type="entry name" value="AAA+_ATPase"/>
</dbReference>
<keyword evidence="6 11" id="KW-0378">Hydrolase</keyword>
<dbReference type="Gene3D" id="1.10.8.60">
    <property type="match status" value="1"/>
</dbReference>
<comment type="subunit">
    <text evidence="11">Homohexamer.</text>
</comment>
<keyword evidence="10 11" id="KW-0472">Membrane</keyword>
<feature type="transmembrane region" description="Helical" evidence="11">
    <location>
        <begin position="99"/>
        <end position="118"/>
    </location>
</feature>
<dbReference type="PANTHER" id="PTHR23076">
    <property type="entry name" value="METALLOPROTEASE M41 FTSH"/>
    <property type="match status" value="1"/>
</dbReference>
<comment type="similarity">
    <text evidence="2 11">In the C-terminal section; belongs to the peptidase M41 family.</text>
</comment>
<evidence type="ECO:0000256" key="5">
    <source>
        <dbReference type="ARBA" id="ARBA00022741"/>
    </source>
</evidence>
<accession>A0ABN6M7Q7</accession>
<dbReference type="InterPro" id="IPR003959">
    <property type="entry name" value="ATPase_AAA_core"/>
</dbReference>
<comment type="similarity">
    <text evidence="12">Belongs to the AAA ATPase family.</text>
</comment>
<dbReference type="InterPro" id="IPR005936">
    <property type="entry name" value="FtsH"/>
</dbReference>
<dbReference type="InterPro" id="IPR041569">
    <property type="entry name" value="AAA_lid_3"/>
</dbReference>
<dbReference type="NCBIfam" id="TIGR01241">
    <property type="entry name" value="FtsH_fam"/>
    <property type="match status" value="1"/>
</dbReference>
<evidence type="ECO:0000313" key="15">
    <source>
        <dbReference type="Proteomes" id="UP000830055"/>
    </source>
</evidence>
<dbReference type="Pfam" id="PF00004">
    <property type="entry name" value="AAA"/>
    <property type="match status" value="1"/>
</dbReference>
<evidence type="ECO:0000313" key="14">
    <source>
        <dbReference type="EMBL" id="BDD87975.1"/>
    </source>
</evidence>
<protein>
    <recommendedName>
        <fullName evidence="11">ATP-dependent zinc metalloprotease FtsH</fullName>
        <ecNumber evidence="11">3.4.24.-</ecNumber>
    </recommendedName>
</protein>
<feature type="active site" evidence="11">
    <location>
        <position position="416"/>
    </location>
</feature>
<keyword evidence="11" id="KW-1133">Transmembrane helix</keyword>
<evidence type="ECO:0000259" key="13">
    <source>
        <dbReference type="SMART" id="SM00382"/>
    </source>
</evidence>
<dbReference type="PROSITE" id="PS00674">
    <property type="entry name" value="AAA"/>
    <property type="match status" value="1"/>
</dbReference>
<sequence>MKKKVFYLSAVGTICIMMTGVVLFAYLLESRKPVVPYSLFVDLARGGEIDAAELKGNAVIFTGTDGRVLQTTTPLVAHTLALLDEKEIGVRSTSEIPQWWWSFLVITLPVILVLWLLFSLSQKRQPANGAKEGDLARQRLNQINRITRVNFQDVAGIPEVLVEIREIVDFLNNIEKFSKLGASIPKGVLLQGPPGTGKTLLARAIADEASVPFYFFSGSDFVEMFVGVGASRVRDLFAEAKKNAPCIVFIDEIDAVGLHRSSGIGLGGQEERSQTLNALLVEMDGFSREDTIIVLAATNRPDILDPALLRPGRFDRVITILPPDVKGRRQILAVHASKIAMDHSVDLDEVARSTPGFTGAELANLVNEAALIAARKNQSSVTGVEFHEARDRIVIGVERKGFVLSDDDKRTIAFHEAGHAVLARFLPHTDPVQKITIIPRGKAMGHMQQQTLSERQTYTRDYLLDRLTVLLGGRAAEELALHQVSSGSEDDLLRATDLSTRMICQWGMNDVLGPVAYAKNSDGFLGGPSVALFHGHLTGGAIDAEVRKLIDHCYQRASRTLSEQRYYLEKVAEILLQTEALDEEELDIIFECSQKLHPTNGQTDESSLGKVCEGCPAHGRCSPVTT</sequence>
<comment type="similarity">
    <text evidence="11">In the central section; belongs to the AAA ATPase family.</text>
</comment>
<evidence type="ECO:0000256" key="4">
    <source>
        <dbReference type="ARBA" id="ARBA00022723"/>
    </source>
</evidence>
<evidence type="ECO:0000256" key="6">
    <source>
        <dbReference type="ARBA" id="ARBA00022801"/>
    </source>
</evidence>
<keyword evidence="3 11" id="KW-0645">Protease</keyword>
<name>A0ABN6M7Q7_9BACT</name>
<evidence type="ECO:0000256" key="3">
    <source>
        <dbReference type="ARBA" id="ARBA00022670"/>
    </source>
</evidence>
<keyword evidence="8 11" id="KW-0067">ATP-binding</keyword>
<dbReference type="InterPro" id="IPR027417">
    <property type="entry name" value="P-loop_NTPase"/>
</dbReference>
<dbReference type="Gene3D" id="1.20.58.760">
    <property type="entry name" value="Peptidase M41"/>
    <property type="match status" value="1"/>
</dbReference>
<evidence type="ECO:0000256" key="7">
    <source>
        <dbReference type="ARBA" id="ARBA00022833"/>
    </source>
</evidence>
<feature type="binding site" evidence="11">
    <location>
        <position position="419"/>
    </location>
    <ligand>
        <name>Zn(2+)</name>
        <dbReference type="ChEBI" id="CHEBI:29105"/>
        <note>catalytic</note>
    </ligand>
</feature>
<feature type="binding site" evidence="11">
    <location>
        <position position="491"/>
    </location>
    <ligand>
        <name>Zn(2+)</name>
        <dbReference type="ChEBI" id="CHEBI:29105"/>
        <note>catalytic</note>
    </ligand>
</feature>
<dbReference type="SUPFAM" id="SSF52540">
    <property type="entry name" value="P-loop containing nucleoside triphosphate hydrolases"/>
    <property type="match status" value="1"/>
</dbReference>
<dbReference type="Gene3D" id="3.40.50.300">
    <property type="entry name" value="P-loop containing nucleotide triphosphate hydrolases"/>
    <property type="match status" value="1"/>
</dbReference>
<dbReference type="Pfam" id="PF01434">
    <property type="entry name" value="Peptidase_M41"/>
    <property type="match status" value="1"/>
</dbReference>
<evidence type="ECO:0000256" key="10">
    <source>
        <dbReference type="ARBA" id="ARBA00023136"/>
    </source>
</evidence>
<dbReference type="PANTHER" id="PTHR23076:SF97">
    <property type="entry name" value="ATP-DEPENDENT ZINC METALLOPROTEASE YME1L1"/>
    <property type="match status" value="1"/>
</dbReference>
<keyword evidence="7 11" id="KW-0862">Zinc</keyword>
<reference evidence="14 15" key="1">
    <citation type="submission" date="2022-01" db="EMBL/GenBank/DDBJ databases">
        <title>Desulfofustis limnae sp. nov., a novel mesophilic sulfate-reducing bacterium isolated from marsh soil.</title>
        <authorList>
            <person name="Watanabe M."/>
            <person name="Takahashi A."/>
            <person name="Kojima H."/>
            <person name="Fukui M."/>
        </authorList>
    </citation>
    <scope>NUCLEOTIDE SEQUENCE [LARGE SCALE GENOMIC DNA]</scope>
    <source>
        <strain evidence="14 15">PPLL</strain>
    </source>
</reference>
<comment type="cofactor">
    <cofactor evidence="11">
        <name>Zn(2+)</name>
        <dbReference type="ChEBI" id="CHEBI:29105"/>
    </cofactor>
    <text evidence="11">Binds 1 zinc ion per subunit.</text>
</comment>
<feature type="domain" description="AAA+ ATPase" evidence="13">
    <location>
        <begin position="184"/>
        <end position="324"/>
    </location>
</feature>
<keyword evidence="5 11" id="KW-0547">Nucleotide-binding</keyword>
<comment type="subcellular location">
    <subcellularLocation>
        <location evidence="11">Cell membrane</location>
        <topology evidence="11">Multi-pass membrane protein</topology>
        <orientation evidence="11">Cytoplasmic side</orientation>
    </subcellularLocation>
    <subcellularLocation>
        <location evidence="1">Membrane</location>
    </subcellularLocation>
</comment>
<organism evidence="14 15">
    <name type="scientific">Desulfofustis limnaeus</name>
    <dbReference type="NCBI Taxonomy" id="2740163"/>
    <lineage>
        <taxon>Bacteria</taxon>
        <taxon>Pseudomonadati</taxon>
        <taxon>Thermodesulfobacteriota</taxon>
        <taxon>Desulfobulbia</taxon>
        <taxon>Desulfobulbales</taxon>
        <taxon>Desulfocapsaceae</taxon>
        <taxon>Desulfofustis</taxon>
    </lineage>
</organism>
<evidence type="ECO:0000256" key="8">
    <source>
        <dbReference type="ARBA" id="ARBA00022840"/>
    </source>
</evidence>
<dbReference type="RefSeq" id="WP_284151373.1">
    <property type="nucleotide sequence ID" value="NZ_AP025516.1"/>
</dbReference>
<dbReference type="Proteomes" id="UP000830055">
    <property type="component" value="Chromosome"/>
</dbReference>
<dbReference type="CDD" id="cd19501">
    <property type="entry name" value="RecA-like_FtsH"/>
    <property type="match status" value="1"/>
</dbReference>
<gene>
    <name evidence="14" type="primary">ftsH_3</name>
    <name evidence="11" type="synonym">ftsH</name>
    <name evidence="14" type="ORF">DPPLL_23400</name>
</gene>
<evidence type="ECO:0000256" key="2">
    <source>
        <dbReference type="ARBA" id="ARBA00010044"/>
    </source>
</evidence>
<dbReference type="InterPro" id="IPR000642">
    <property type="entry name" value="Peptidase_M41"/>
</dbReference>
<keyword evidence="11" id="KW-1003">Cell membrane</keyword>
<dbReference type="InterPro" id="IPR037219">
    <property type="entry name" value="Peptidase_M41-like"/>
</dbReference>
<dbReference type="Pfam" id="PF17862">
    <property type="entry name" value="AAA_lid_3"/>
    <property type="match status" value="1"/>
</dbReference>
<feature type="binding site" evidence="11">
    <location>
        <position position="415"/>
    </location>
    <ligand>
        <name>Zn(2+)</name>
        <dbReference type="ChEBI" id="CHEBI:29105"/>
        <note>catalytic</note>
    </ligand>
</feature>
<keyword evidence="9 11" id="KW-0482">Metalloprotease</keyword>
<dbReference type="InterPro" id="IPR003960">
    <property type="entry name" value="ATPase_AAA_CS"/>
</dbReference>
<keyword evidence="11" id="KW-0812">Transmembrane</keyword>
<dbReference type="GO" id="GO:0008237">
    <property type="term" value="F:metallopeptidase activity"/>
    <property type="evidence" value="ECO:0007669"/>
    <property type="project" value="UniProtKB-KW"/>
</dbReference>
<evidence type="ECO:0000256" key="1">
    <source>
        <dbReference type="ARBA" id="ARBA00004370"/>
    </source>
</evidence>
<feature type="binding site" evidence="11">
    <location>
        <begin position="192"/>
        <end position="199"/>
    </location>
    <ligand>
        <name>ATP</name>
        <dbReference type="ChEBI" id="CHEBI:30616"/>
    </ligand>
</feature>
<dbReference type="HAMAP" id="MF_01458">
    <property type="entry name" value="FtsH"/>
    <property type="match status" value="1"/>
</dbReference>